<dbReference type="InterPro" id="IPR007527">
    <property type="entry name" value="Znf_SWIM"/>
</dbReference>
<keyword evidence="4" id="KW-1185">Reference proteome</keyword>
<dbReference type="GO" id="GO:0008270">
    <property type="term" value="F:zinc ion binding"/>
    <property type="evidence" value="ECO:0007669"/>
    <property type="project" value="UniProtKB-KW"/>
</dbReference>
<evidence type="ECO:0000259" key="2">
    <source>
        <dbReference type="PROSITE" id="PS50966"/>
    </source>
</evidence>
<name>A0A2I1HSU2_9GLOM</name>
<protein>
    <recommendedName>
        <fullName evidence="2">SWIM-type domain-containing protein</fullName>
    </recommendedName>
</protein>
<evidence type="ECO:0000313" key="3">
    <source>
        <dbReference type="EMBL" id="PKY61965.1"/>
    </source>
</evidence>
<dbReference type="Proteomes" id="UP000234323">
    <property type="component" value="Unassembled WGS sequence"/>
</dbReference>
<reference evidence="3 4" key="1">
    <citation type="submission" date="2015-10" db="EMBL/GenBank/DDBJ databases">
        <title>Genome analyses suggest a sexual origin of heterokaryosis in a supposedly ancient asexual fungus.</title>
        <authorList>
            <person name="Ropars J."/>
            <person name="Sedzielewska K."/>
            <person name="Noel J."/>
            <person name="Charron P."/>
            <person name="Farinelli L."/>
            <person name="Marton T."/>
            <person name="Kruger M."/>
            <person name="Pelin A."/>
            <person name="Brachmann A."/>
            <person name="Corradi N."/>
        </authorList>
    </citation>
    <scope>NUCLEOTIDE SEQUENCE [LARGE SCALE GENOMIC DNA]</scope>
    <source>
        <strain evidence="3 4">A4</strain>
    </source>
</reference>
<keyword evidence="1" id="KW-0863">Zinc-finger</keyword>
<evidence type="ECO:0000256" key="1">
    <source>
        <dbReference type="PROSITE-ProRule" id="PRU00325"/>
    </source>
</evidence>
<dbReference type="VEuPathDB" id="FungiDB:FUN_011753"/>
<dbReference type="AlphaFoldDB" id="A0A2I1HSU2"/>
<evidence type="ECO:0000313" key="4">
    <source>
        <dbReference type="Proteomes" id="UP000234323"/>
    </source>
</evidence>
<gene>
    <name evidence="3" type="ORF">RhiirA4_551089</name>
</gene>
<feature type="domain" description="SWIM-type" evidence="2">
    <location>
        <begin position="305"/>
        <end position="338"/>
    </location>
</feature>
<dbReference type="EMBL" id="LLXI01006158">
    <property type="protein sequence ID" value="PKY61965.1"/>
    <property type="molecule type" value="Genomic_DNA"/>
</dbReference>
<sequence>MAQNLLQINVYPSHYVNRHLGGKVLIDNERYLLSNHDIINIRNSMTKVLWGIDKQKAEEINIDQLFGPNILDEQNKGIPIGYLLFSVTGGAQKASSSYNHTILKELLLYYKHRLEQEKGYKFTPKVAMTDCDHKERKALIEVWPDIHLILCLFHVSQSWENKLKANVNDSSYINQITHTITNTEIHLKNQIQNNIPKSKLNVIHSALNFVYYIRDYWAGDLSIGWCAYGRINNHLERVVLIKSITPNILLKRTLKKRLNNQLTERYQNYTFLPTNQIQLEHHYKQIAYYTPDINHKSTQFEPKIYIIQLLPKIQCQCMDFLSRGGACKHLRASVLWINWLRLQSSQLQYYHLLDHRSLPYISLPSRDDAIKKVKDHQNKLALSYIKDQYIDEKDFNNNYIQNNTGI</sequence>
<dbReference type="VEuPathDB" id="FungiDB:RhiirA1_469923"/>
<proteinExistence type="predicted"/>
<keyword evidence="1" id="KW-0479">Metal-binding</keyword>
<dbReference type="VEuPathDB" id="FungiDB:RhiirFUN_016685"/>
<dbReference type="VEuPathDB" id="FungiDB:FUN_011754"/>
<keyword evidence="1" id="KW-0862">Zinc</keyword>
<accession>A0A2I1HSU2</accession>
<comment type="caution">
    <text evidence="3">The sequence shown here is derived from an EMBL/GenBank/DDBJ whole genome shotgun (WGS) entry which is preliminary data.</text>
</comment>
<organism evidence="3 4">
    <name type="scientific">Rhizophagus irregularis</name>
    <dbReference type="NCBI Taxonomy" id="588596"/>
    <lineage>
        <taxon>Eukaryota</taxon>
        <taxon>Fungi</taxon>
        <taxon>Fungi incertae sedis</taxon>
        <taxon>Mucoromycota</taxon>
        <taxon>Glomeromycotina</taxon>
        <taxon>Glomeromycetes</taxon>
        <taxon>Glomerales</taxon>
        <taxon>Glomeraceae</taxon>
        <taxon>Rhizophagus</taxon>
    </lineage>
</organism>
<dbReference type="PROSITE" id="PS50966">
    <property type="entry name" value="ZF_SWIM"/>
    <property type="match status" value="1"/>
</dbReference>